<proteinExistence type="predicted"/>
<accession>A0A154PEI9</accession>
<dbReference type="EMBL" id="KQ434873">
    <property type="protein sequence ID" value="KZC09620.1"/>
    <property type="molecule type" value="Genomic_DNA"/>
</dbReference>
<keyword evidence="3" id="KW-1185">Reference proteome</keyword>
<feature type="non-terminal residue" evidence="2">
    <location>
        <position position="1"/>
    </location>
</feature>
<evidence type="ECO:0000256" key="1">
    <source>
        <dbReference type="SAM" id="MobiDB-lite"/>
    </source>
</evidence>
<evidence type="ECO:0000313" key="3">
    <source>
        <dbReference type="Proteomes" id="UP000076502"/>
    </source>
</evidence>
<dbReference type="AlphaFoldDB" id="A0A154PEI9"/>
<gene>
    <name evidence="2" type="ORF">WN55_01195</name>
</gene>
<feature type="region of interest" description="Disordered" evidence="1">
    <location>
        <begin position="59"/>
        <end position="91"/>
    </location>
</feature>
<evidence type="ECO:0000313" key="2">
    <source>
        <dbReference type="EMBL" id="KZC09620.1"/>
    </source>
</evidence>
<protein>
    <submittedName>
        <fullName evidence="2">Uncharacterized protein</fullName>
    </submittedName>
</protein>
<dbReference type="Proteomes" id="UP000076502">
    <property type="component" value="Unassembled WGS sequence"/>
</dbReference>
<organism evidence="2 3">
    <name type="scientific">Dufourea novaeangliae</name>
    <name type="common">Sweat bee</name>
    <dbReference type="NCBI Taxonomy" id="178035"/>
    <lineage>
        <taxon>Eukaryota</taxon>
        <taxon>Metazoa</taxon>
        <taxon>Ecdysozoa</taxon>
        <taxon>Arthropoda</taxon>
        <taxon>Hexapoda</taxon>
        <taxon>Insecta</taxon>
        <taxon>Pterygota</taxon>
        <taxon>Neoptera</taxon>
        <taxon>Endopterygota</taxon>
        <taxon>Hymenoptera</taxon>
        <taxon>Apocrita</taxon>
        <taxon>Aculeata</taxon>
        <taxon>Apoidea</taxon>
        <taxon>Anthophila</taxon>
        <taxon>Halictidae</taxon>
        <taxon>Rophitinae</taxon>
        <taxon>Dufourea</taxon>
    </lineage>
</organism>
<name>A0A154PEI9_DUFNO</name>
<reference evidence="2 3" key="1">
    <citation type="submission" date="2015-07" db="EMBL/GenBank/DDBJ databases">
        <title>The genome of Dufourea novaeangliae.</title>
        <authorList>
            <person name="Pan H."/>
            <person name="Kapheim K."/>
        </authorList>
    </citation>
    <scope>NUCLEOTIDE SEQUENCE [LARGE SCALE GENOMIC DNA]</scope>
    <source>
        <strain evidence="2">0120121106</strain>
        <tissue evidence="2">Whole body</tissue>
    </source>
</reference>
<sequence>HKKSFDKYRKEGTRYTEGMLVAIKRTQHGPGLKLHAKFLGLYHVHKILRNDRYLVEKVGEHEGPRSTTTSTEYMKPWSKDPEAISSDSEDD</sequence>